<dbReference type="PRINTS" id="PR00598">
    <property type="entry name" value="HTHMARR"/>
</dbReference>
<comment type="caution">
    <text evidence="5">The sequence shown here is derived from an EMBL/GenBank/DDBJ whole genome shotgun (WGS) entry which is preliminary data.</text>
</comment>
<evidence type="ECO:0000256" key="2">
    <source>
        <dbReference type="ARBA" id="ARBA00023125"/>
    </source>
</evidence>
<dbReference type="PROSITE" id="PS50995">
    <property type="entry name" value="HTH_MARR_2"/>
    <property type="match status" value="1"/>
</dbReference>
<dbReference type="SUPFAM" id="SSF46785">
    <property type="entry name" value="Winged helix' DNA-binding domain"/>
    <property type="match status" value="1"/>
</dbReference>
<dbReference type="PROSITE" id="PS01117">
    <property type="entry name" value="HTH_MARR_1"/>
    <property type="match status" value="1"/>
</dbReference>
<protein>
    <submittedName>
        <fullName evidence="5">MarR family transcriptional regulator</fullName>
    </submittedName>
</protein>
<feature type="domain" description="HTH marR-type" evidence="4">
    <location>
        <begin position="5"/>
        <end position="140"/>
    </location>
</feature>
<organism evidence="5 6">
    <name type="scientific">Candidatus Thalassospirochaeta sargassi</name>
    <dbReference type="NCBI Taxonomy" id="3119039"/>
    <lineage>
        <taxon>Bacteria</taxon>
        <taxon>Pseudomonadati</taxon>
        <taxon>Spirochaetota</taxon>
        <taxon>Spirochaetia</taxon>
        <taxon>Spirochaetales</taxon>
        <taxon>Spirochaetaceae</taxon>
        <taxon>Candidatus Thalassospirochaeta</taxon>
    </lineage>
</organism>
<evidence type="ECO:0000313" key="6">
    <source>
        <dbReference type="Proteomes" id="UP001221217"/>
    </source>
</evidence>
<keyword evidence="2" id="KW-0238">DNA-binding</keyword>
<dbReference type="InterPro" id="IPR036390">
    <property type="entry name" value="WH_DNA-bd_sf"/>
</dbReference>
<reference evidence="5 6" key="1">
    <citation type="submission" date="2022-12" db="EMBL/GenBank/DDBJ databases">
        <title>Metagenome assembled genome from gulf of manar.</title>
        <authorList>
            <person name="Kohli P."/>
            <person name="Pk S."/>
            <person name="Venkata Ramana C."/>
            <person name="Sasikala C."/>
        </authorList>
    </citation>
    <scope>NUCLEOTIDE SEQUENCE [LARGE SCALE GENOMIC DNA]</scope>
    <source>
        <strain evidence="5">JB008</strain>
    </source>
</reference>
<dbReference type="GO" id="GO:0003700">
    <property type="term" value="F:DNA-binding transcription factor activity"/>
    <property type="evidence" value="ECO:0007669"/>
    <property type="project" value="InterPro"/>
</dbReference>
<dbReference type="EMBL" id="JAQQAL010000006">
    <property type="protein sequence ID" value="MDC7225445.1"/>
    <property type="molecule type" value="Genomic_DNA"/>
</dbReference>
<keyword evidence="1" id="KW-0805">Transcription regulation</keyword>
<dbReference type="SMART" id="SM00347">
    <property type="entry name" value="HTH_MARR"/>
    <property type="match status" value="1"/>
</dbReference>
<dbReference type="InterPro" id="IPR023187">
    <property type="entry name" value="Tscrpt_reg_MarR-type_CS"/>
</dbReference>
<sequence length="142" mass="15885">MKEKADQLILLFTSLIEDLYSDEKSASVNTPLCSLSSNDLKVLLALDGKDHPSIKEISEEKSLPMSTLTGIFNKLVDRGLVERYRCRSDRRIVRVGLSAAGQEAVSLKKQHSEDFALKILSPLSGEEQNQLLELLKKITDRN</sequence>
<dbReference type="InterPro" id="IPR036388">
    <property type="entry name" value="WH-like_DNA-bd_sf"/>
</dbReference>
<dbReference type="GO" id="GO:0003677">
    <property type="term" value="F:DNA binding"/>
    <property type="evidence" value="ECO:0007669"/>
    <property type="project" value="UniProtKB-KW"/>
</dbReference>
<dbReference type="Gene3D" id="1.10.10.10">
    <property type="entry name" value="Winged helix-like DNA-binding domain superfamily/Winged helix DNA-binding domain"/>
    <property type="match status" value="1"/>
</dbReference>
<evidence type="ECO:0000256" key="1">
    <source>
        <dbReference type="ARBA" id="ARBA00023015"/>
    </source>
</evidence>
<name>A0AAJ1IA38_9SPIO</name>
<dbReference type="AlphaFoldDB" id="A0AAJ1IA38"/>
<evidence type="ECO:0000259" key="4">
    <source>
        <dbReference type="PROSITE" id="PS50995"/>
    </source>
</evidence>
<dbReference type="InterPro" id="IPR000835">
    <property type="entry name" value="HTH_MarR-typ"/>
</dbReference>
<proteinExistence type="predicted"/>
<dbReference type="PANTHER" id="PTHR42756">
    <property type="entry name" value="TRANSCRIPTIONAL REGULATOR, MARR"/>
    <property type="match status" value="1"/>
</dbReference>
<evidence type="ECO:0000256" key="3">
    <source>
        <dbReference type="ARBA" id="ARBA00023163"/>
    </source>
</evidence>
<accession>A0AAJ1IA38</accession>
<dbReference type="Proteomes" id="UP001221217">
    <property type="component" value="Unassembled WGS sequence"/>
</dbReference>
<evidence type="ECO:0000313" key="5">
    <source>
        <dbReference type="EMBL" id="MDC7225445.1"/>
    </source>
</evidence>
<dbReference type="Pfam" id="PF01047">
    <property type="entry name" value="MarR"/>
    <property type="match status" value="1"/>
</dbReference>
<keyword evidence="3" id="KW-0804">Transcription</keyword>
<dbReference type="PANTHER" id="PTHR42756:SF1">
    <property type="entry name" value="TRANSCRIPTIONAL REPRESSOR OF EMRAB OPERON"/>
    <property type="match status" value="1"/>
</dbReference>
<gene>
    <name evidence="5" type="ORF">PQJ61_01630</name>
</gene>